<keyword evidence="2" id="KW-0732">Signal</keyword>
<evidence type="ECO:0000313" key="4">
    <source>
        <dbReference type="EMBL" id="PLR91952.1"/>
    </source>
</evidence>
<feature type="compositionally biased region" description="Polar residues" evidence="1">
    <location>
        <begin position="22"/>
        <end position="41"/>
    </location>
</feature>
<dbReference type="OrthoDB" id="2937293at2"/>
<organism evidence="3 5">
    <name type="scientific">Bacillus canaveralius</name>
    <dbReference type="NCBI Taxonomy" id="1403243"/>
    <lineage>
        <taxon>Bacteria</taxon>
        <taxon>Bacillati</taxon>
        <taxon>Bacillota</taxon>
        <taxon>Bacilli</taxon>
        <taxon>Bacillales</taxon>
        <taxon>Bacillaceae</taxon>
        <taxon>Bacillus</taxon>
    </lineage>
</organism>
<dbReference type="AlphaFoldDB" id="A0A2N5GI66"/>
<evidence type="ECO:0000313" key="6">
    <source>
        <dbReference type="Proteomes" id="UP000235114"/>
    </source>
</evidence>
<dbReference type="Proteomes" id="UP000234951">
    <property type="component" value="Unassembled WGS sequence"/>
</dbReference>
<evidence type="ECO:0000256" key="1">
    <source>
        <dbReference type="SAM" id="MobiDB-lite"/>
    </source>
</evidence>
<evidence type="ECO:0000313" key="3">
    <source>
        <dbReference type="EMBL" id="PLR80632.1"/>
    </source>
</evidence>
<feature type="signal peptide" evidence="2">
    <location>
        <begin position="1"/>
        <end position="25"/>
    </location>
</feature>
<evidence type="ECO:0000313" key="5">
    <source>
        <dbReference type="Proteomes" id="UP000234951"/>
    </source>
</evidence>
<dbReference type="PROSITE" id="PS51257">
    <property type="entry name" value="PROKAR_LIPOPROTEIN"/>
    <property type="match status" value="1"/>
</dbReference>
<dbReference type="RefSeq" id="WP_101578702.1">
    <property type="nucleotide sequence ID" value="NZ_PGVA01000047.1"/>
</dbReference>
<evidence type="ECO:0008006" key="7">
    <source>
        <dbReference type="Google" id="ProtNLM"/>
    </source>
</evidence>
<reference evidence="3 5" key="1">
    <citation type="submission" date="2017-11" db="EMBL/GenBank/DDBJ databases">
        <title>Comparitive Functional Genomics of Dry Heat Resistant strains isolated from the Viking Spacecraft.</title>
        <authorList>
            <person name="Seuylemezian A."/>
            <person name="Cooper K."/>
            <person name="Vaishampayan P."/>
        </authorList>
    </citation>
    <scope>NUCLEOTIDE SEQUENCE [LARGE SCALE GENOMIC DNA]</scope>
    <source>
        <strain evidence="3 5">M4.6</strain>
    </source>
</reference>
<dbReference type="Proteomes" id="UP000235114">
    <property type="component" value="Unassembled WGS sequence"/>
</dbReference>
<feature type="compositionally biased region" description="Low complexity" evidence="1">
    <location>
        <begin position="73"/>
        <end position="87"/>
    </location>
</feature>
<dbReference type="EMBL" id="PGVD01000060">
    <property type="protein sequence ID" value="PLR91952.1"/>
    <property type="molecule type" value="Genomic_DNA"/>
</dbReference>
<feature type="chain" id="PRO_5043159326" description="DUF3221 domain-containing protein" evidence="2">
    <location>
        <begin position="26"/>
        <end position="156"/>
    </location>
</feature>
<accession>A0A2N5GI66</accession>
<keyword evidence="6" id="KW-1185">Reference proteome</keyword>
<comment type="caution">
    <text evidence="3">The sequence shown here is derived from an EMBL/GenBank/DDBJ whole genome shotgun (WGS) entry which is preliminary data.</text>
</comment>
<protein>
    <recommendedName>
        <fullName evidence="7">DUF3221 domain-containing protein</fullName>
    </recommendedName>
</protein>
<feature type="region of interest" description="Disordered" evidence="1">
    <location>
        <begin position="22"/>
        <end position="87"/>
    </location>
</feature>
<evidence type="ECO:0000256" key="2">
    <source>
        <dbReference type="SAM" id="SignalP"/>
    </source>
</evidence>
<proteinExistence type="predicted"/>
<gene>
    <name evidence="3" type="ORF">CU635_17670</name>
    <name evidence="4" type="ORF">CVD25_18950</name>
</gene>
<name>A0A2N5GI66_9BACI</name>
<reference evidence="4 6" key="2">
    <citation type="submission" date="2017-12" db="EMBL/GenBank/DDBJ databases">
        <title>Comparative Functional Genomics of Dry Heat Resistant strains isolated from the Viking Spacecraft.</title>
        <authorList>
            <person name="Seuylemezian A."/>
            <person name="Cooper K."/>
            <person name="Vaishampayan P."/>
        </authorList>
    </citation>
    <scope>NUCLEOTIDE SEQUENCE [LARGE SCALE GENOMIC DNA]</scope>
    <source>
        <strain evidence="4 6">ATCC 29669</strain>
    </source>
</reference>
<feature type="compositionally biased region" description="Basic and acidic residues" evidence="1">
    <location>
        <begin position="42"/>
        <end position="65"/>
    </location>
</feature>
<dbReference type="EMBL" id="PGVA01000047">
    <property type="protein sequence ID" value="PLR80632.1"/>
    <property type="molecule type" value="Genomic_DNA"/>
</dbReference>
<sequence length="156" mass="17272">MKKLNFLTLLIVVLIIAACSPKVNNDETSGNNNKAEPSIKTSNEDKESVVDEKPHEENKENKSAEDQASEEPNQANEVNKNNVNTDINTKQVEFSGQIDQTSIEVITSEGTPLALRIENFGENVDFGALNAGDRAEVEYYTNEHGQNMLTNFVITE</sequence>